<dbReference type="SUPFAM" id="SSF55729">
    <property type="entry name" value="Acyl-CoA N-acyltransferases (Nat)"/>
    <property type="match status" value="1"/>
</dbReference>
<dbReference type="InterPro" id="IPR000182">
    <property type="entry name" value="GNAT_dom"/>
</dbReference>
<reference evidence="4 5" key="1">
    <citation type="journal article" date="2015" name="Sci. Rep.">
        <title>A comparative genomics and reductive dehalogenase gene transcription study of two chloroethene-respiring bacteria, Dehalococcoides mccartyi strains MB and 11a.</title>
        <authorList>
            <person name="Low A."/>
            <person name="Shen Z."/>
            <person name="Cheng D."/>
            <person name="Rogers M.J."/>
            <person name="Lee P.K."/>
            <person name="He J."/>
        </authorList>
    </citation>
    <scope>NUCLEOTIDE SEQUENCE [LARGE SCALE GENOMIC DNA]</scope>
    <source>
        <strain evidence="4 5">MB</strain>
    </source>
</reference>
<dbReference type="OrthoDB" id="9796381at2"/>
<evidence type="ECO:0000259" key="3">
    <source>
        <dbReference type="PROSITE" id="PS51186"/>
    </source>
</evidence>
<protein>
    <submittedName>
        <fullName evidence="4">Acetyltransferase</fullName>
    </submittedName>
</protein>
<dbReference type="PATRIC" id="fig|61435.5.peg.590"/>
<dbReference type="Pfam" id="PF00583">
    <property type="entry name" value="Acetyltransf_1"/>
    <property type="match status" value="1"/>
</dbReference>
<dbReference type="InterPro" id="IPR016181">
    <property type="entry name" value="Acyl_CoA_acyltransferase"/>
</dbReference>
<dbReference type="Gene3D" id="3.40.630.30">
    <property type="match status" value="1"/>
</dbReference>
<gene>
    <name evidence="4" type="ORF">DA01_02935</name>
</gene>
<dbReference type="CDD" id="cd04301">
    <property type="entry name" value="NAT_SF"/>
    <property type="match status" value="1"/>
</dbReference>
<dbReference type="InterPro" id="IPR050832">
    <property type="entry name" value="Bact_Acetyltransf"/>
</dbReference>
<dbReference type="EMBL" id="JGYD01000011">
    <property type="protein sequence ID" value="KSV18390.1"/>
    <property type="molecule type" value="Genomic_DNA"/>
</dbReference>
<comment type="caution">
    <text evidence="4">The sequence shown here is derived from an EMBL/GenBank/DDBJ whole genome shotgun (WGS) entry which is preliminary data.</text>
</comment>
<name>A0A0V8M3Q9_9CHLR</name>
<dbReference type="Proteomes" id="UP000053577">
    <property type="component" value="Unassembled WGS sequence"/>
</dbReference>
<keyword evidence="2" id="KW-0012">Acyltransferase</keyword>
<dbReference type="GO" id="GO:0016747">
    <property type="term" value="F:acyltransferase activity, transferring groups other than amino-acyl groups"/>
    <property type="evidence" value="ECO:0007669"/>
    <property type="project" value="InterPro"/>
</dbReference>
<evidence type="ECO:0000313" key="5">
    <source>
        <dbReference type="Proteomes" id="UP000053577"/>
    </source>
</evidence>
<dbReference type="RefSeq" id="WP_058292327.1">
    <property type="nucleotide sequence ID" value="NZ_JGYD01000011.1"/>
</dbReference>
<dbReference type="PANTHER" id="PTHR43877">
    <property type="entry name" value="AMINOALKYLPHOSPHONATE N-ACETYLTRANSFERASE-RELATED-RELATED"/>
    <property type="match status" value="1"/>
</dbReference>
<evidence type="ECO:0000256" key="1">
    <source>
        <dbReference type="ARBA" id="ARBA00022679"/>
    </source>
</evidence>
<evidence type="ECO:0000313" key="4">
    <source>
        <dbReference type="EMBL" id="KSV18390.1"/>
    </source>
</evidence>
<sequence>MKKRKQEKRKIFPKDPKIARQEIITDQSDPRMIKFRKERGEFEPGYTQGKTVKLQITEYEAGPDEFQVKENIGFVDGGPSLWDIPFLRDMTEKAILKVNEEYERKRWARELHIDFRQYKRSDRKNVLGLWKICKLTHPWETPQKDIDQRIKTSPDLFLVCLNDNNIIATVMGRCDENRGWIEYLAVHPSFRRKKIGRQLIKIIEDRLLKKGCDEIDLLLQQDNQEATNFLQMVGYRIINMTYMGKRLQNGF</sequence>
<dbReference type="AlphaFoldDB" id="A0A0V8M3Q9"/>
<dbReference type="NCBIfam" id="NF002959">
    <property type="entry name" value="PRK03624.1"/>
    <property type="match status" value="1"/>
</dbReference>
<proteinExistence type="predicted"/>
<accession>A0A0V8M3Q9</accession>
<organism evidence="4 5">
    <name type="scientific">Dehalococcoides mccartyi</name>
    <dbReference type="NCBI Taxonomy" id="61435"/>
    <lineage>
        <taxon>Bacteria</taxon>
        <taxon>Bacillati</taxon>
        <taxon>Chloroflexota</taxon>
        <taxon>Dehalococcoidia</taxon>
        <taxon>Dehalococcoidales</taxon>
        <taxon>Dehalococcoidaceae</taxon>
        <taxon>Dehalococcoides</taxon>
    </lineage>
</organism>
<evidence type="ECO:0000256" key="2">
    <source>
        <dbReference type="ARBA" id="ARBA00023315"/>
    </source>
</evidence>
<dbReference type="PROSITE" id="PS51186">
    <property type="entry name" value="GNAT"/>
    <property type="match status" value="1"/>
</dbReference>
<keyword evidence="1 4" id="KW-0808">Transferase</keyword>
<feature type="domain" description="N-acetyltransferase" evidence="3">
    <location>
        <begin position="113"/>
        <end position="251"/>
    </location>
</feature>